<dbReference type="PROSITE" id="PS00018">
    <property type="entry name" value="EF_HAND_1"/>
    <property type="match status" value="1"/>
</dbReference>
<evidence type="ECO:0000256" key="1">
    <source>
        <dbReference type="ARBA" id="ARBA00022837"/>
    </source>
</evidence>
<dbReference type="Gene3D" id="1.10.238.10">
    <property type="entry name" value="EF-hand"/>
    <property type="match status" value="1"/>
</dbReference>
<dbReference type="InterPro" id="IPR002048">
    <property type="entry name" value="EF_hand_dom"/>
</dbReference>
<dbReference type="Proteomes" id="UP000272942">
    <property type="component" value="Unassembled WGS sequence"/>
</dbReference>
<dbReference type="SUPFAM" id="SSF47473">
    <property type="entry name" value="EF-hand"/>
    <property type="match status" value="1"/>
</dbReference>
<keyword evidence="1" id="KW-0106">Calcium</keyword>
<proteinExistence type="predicted"/>
<dbReference type="InterPro" id="IPR018247">
    <property type="entry name" value="EF_Hand_1_Ca_BS"/>
</dbReference>
<dbReference type="EMBL" id="UZAN01048248">
    <property type="protein sequence ID" value="VDP86270.1"/>
    <property type="molecule type" value="Genomic_DNA"/>
</dbReference>
<evidence type="ECO:0000259" key="2">
    <source>
        <dbReference type="PROSITE" id="PS50222"/>
    </source>
</evidence>
<dbReference type="GO" id="GO:0005509">
    <property type="term" value="F:calcium ion binding"/>
    <property type="evidence" value="ECO:0007669"/>
    <property type="project" value="InterPro"/>
</dbReference>
<gene>
    <name evidence="3" type="ORF">ECPE_LOCUS9967</name>
</gene>
<dbReference type="PROSITE" id="PS50222">
    <property type="entry name" value="EF_HAND_2"/>
    <property type="match status" value="1"/>
</dbReference>
<feature type="domain" description="EF-hand" evidence="2">
    <location>
        <begin position="33"/>
        <end position="68"/>
    </location>
</feature>
<evidence type="ECO:0000313" key="4">
    <source>
        <dbReference type="Proteomes" id="UP000272942"/>
    </source>
</evidence>
<dbReference type="InterPro" id="IPR011992">
    <property type="entry name" value="EF-hand-dom_pair"/>
</dbReference>
<keyword evidence="4" id="KW-1185">Reference proteome</keyword>
<dbReference type="SMART" id="SM00054">
    <property type="entry name" value="EFh"/>
    <property type="match status" value="3"/>
</dbReference>
<organism evidence="3 4">
    <name type="scientific">Echinostoma caproni</name>
    <dbReference type="NCBI Taxonomy" id="27848"/>
    <lineage>
        <taxon>Eukaryota</taxon>
        <taxon>Metazoa</taxon>
        <taxon>Spiralia</taxon>
        <taxon>Lophotrochozoa</taxon>
        <taxon>Platyhelminthes</taxon>
        <taxon>Trematoda</taxon>
        <taxon>Digenea</taxon>
        <taxon>Plagiorchiida</taxon>
        <taxon>Echinostomata</taxon>
        <taxon>Echinostomatoidea</taxon>
        <taxon>Echinostomatidae</taxon>
        <taxon>Echinostoma</taxon>
    </lineage>
</organism>
<reference evidence="3 4" key="1">
    <citation type="submission" date="2018-11" db="EMBL/GenBank/DDBJ databases">
        <authorList>
            <consortium name="Pathogen Informatics"/>
        </authorList>
    </citation>
    <scope>NUCLEOTIDE SEQUENCE [LARGE SCALE GENOMIC DNA]</scope>
    <source>
        <strain evidence="3 4">Egypt</strain>
    </source>
</reference>
<name>A0A3P8H5Y3_9TREM</name>
<sequence>MEKVLLKVCKFTEKNGEKKVSREELVNGLSDVIDAEELDVVFILFDRDQDGLLDRKDLLDWLTTEFEERHLKGKIRERMDRLSVDENGLVTSEQFFGAYQDVLTQKEVDYISEIFNLTESSYFDIKQVECWAAEESVE</sequence>
<protein>
    <recommendedName>
        <fullName evidence="2">EF-hand domain-containing protein</fullName>
    </recommendedName>
</protein>
<evidence type="ECO:0000313" key="3">
    <source>
        <dbReference type="EMBL" id="VDP86270.1"/>
    </source>
</evidence>
<dbReference type="OrthoDB" id="114727at2759"/>
<dbReference type="AlphaFoldDB" id="A0A3P8H5Y3"/>
<accession>A0A3P8H5Y3</accession>